<sequence>MTSHHSQAKFQLTARFLYTYLMEENFLSVESSIDRDVLATQVDKSHTRIRLDPISVSLKITLIKFATNGWIFPVGIRSVLIGSNVGFVDLGIGAHRGGREYSIDLLYDKYIFSTNFKRCGDQAIFKMENIQMKLFETLKFDLNKDGR</sequence>
<dbReference type="Proteomes" id="UP000663852">
    <property type="component" value="Unassembled WGS sequence"/>
</dbReference>
<accession>A0A815X285</accession>
<organism evidence="1 2">
    <name type="scientific">Adineta ricciae</name>
    <name type="common">Rotifer</name>
    <dbReference type="NCBI Taxonomy" id="249248"/>
    <lineage>
        <taxon>Eukaryota</taxon>
        <taxon>Metazoa</taxon>
        <taxon>Spiralia</taxon>
        <taxon>Gnathifera</taxon>
        <taxon>Rotifera</taxon>
        <taxon>Eurotatoria</taxon>
        <taxon>Bdelloidea</taxon>
        <taxon>Adinetida</taxon>
        <taxon>Adinetidae</taxon>
        <taxon>Adineta</taxon>
    </lineage>
</organism>
<name>A0A815X285_ADIRI</name>
<evidence type="ECO:0000313" key="2">
    <source>
        <dbReference type="Proteomes" id="UP000663852"/>
    </source>
</evidence>
<dbReference type="AlphaFoldDB" id="A0A815X285"/>
<reference evidence="1" key="1">
    <citation type="submission" date="2021-02" db="EMBL/GenBank/DDBJ databases">
        <authorList>
            <person name="Nowell W R."/>
        </authorList>
    </citation>
    <scope>NUCLEOTIDE SEQUENCE</scope>
</reference>
<evidence type="ECO:0000313" key="1">
    <source>
        <dbReference type="EMBL" id="CAF1553250.1"/>
    </source>
</evidence>
<proteinExistence type="predicted"/>
<feature type="non-terminal residue" evidence="1">
    <location>
        <position position="1"/>
    </location>
</feature>
<protein>
    <submittedName>
        <fullName evidence="1">Uncharacterized protein</fullName>
    </submittedName>
</protein>
<gene>
    <name evidence="1" type="ORF">EDS130_LOCUS46151</name>
</gene>
<dbReference type="EMBL" id="CAJNOJ010001590">
    <property type="protein sequence ID" value="CAF1553250.1"/>
    <property type="molecule type" value="Genomic_DNA"/>
</dbReference>
<comment type="caution">
    <text evidence="1">The sequence shown here is derived from an EMBL/GenBank/DDBJ whole genome shotgun (WGS) entry which is preliminary data.</text>
</comment>